<dbReference type="AlphaFoldDB" id="A0AAJ0FB63"/>
<evidence type="ECO:0000313" key="1">
    <source>
        <dbReference type="EMBL" id="KAK1757048.1"/>
    </source>
</evidence>
<accession>A0AAJ0FB63</accession>
<dbReference type="EMBL" id="MU839831">
    <property type="protein sequence ID" value="KAK1757048.1"/>
    <property type="molecule type" value="Genomic_DNA"/>
</dbReference>
<reference evidence="1" key="1">
    <citation type="submission" date="2023-06" db="EMBL/GenBank/DDBJ databases">
        <title>Genome-scale phylogeny and comparative genomics of the fungal order Sordariales.</title>
        <authorList>
            <consortium name="Lawrence Berkeley National Laboratory"/>
            <person name="Hensen N."/>
            <person name="Bonometti L."/>
            <person name="Westerberg I."/>
            <person name="Brannstrom I.O."/>
            <person name="Guillou S."/>
            <person name="Cros-Aarteil S."/>
            <person name="Calhoun S."/>
            <person name="Haridas S."/>
            <person name="Kuo A."/>
            <person name="Mondo S."/>
            <person name="Pangilinan J."/>
            <person name="Riley R."/>
            <person name="Labutti K."/>
            <person name="Andreopoulos B."/>
            <person name="Lipzen A."/>
            <person name="Chen C."/>
            <person name="Yanf M."/>
            <person name="Daum C."/>
            <person name="Ng V."/>
            <person name="Clum A."/>
            <person name="Steindorff A."/>
            <person name="Ohm R."/>
            <person name="Martin F."/>
            <person name="Silar P."/>
            <person name="Natvig D."/>
            <person name="Lalanne C."/>
            <person name="Gautier V."/>
            <person name="Ament-Velasquez S.L."/>
            <person name="Kruys A."/>
            <person name="Hutchinson M.I."/>
            <person name="Powell A.J."/>
            <person name="Barry K."/>
            <person name="Miller A.N."/>
            <person name="Grigoriev I.V."/>
            <person name="Debuchy R."/>
            <person name="Gladieux P."/>
            <person name="Thoren M.H."/>
            <person name="Johannesson H."/>
        </authorList>
    </citation>
    <scope>NUCLEOTIDE SEQUENCE</scope>
    <source>
        <strain evidence="1">PSN4</strain>
    </source>
</reference>
<name>A0AAJ0FB63_9PEZI</name>
<keyword evidence="2" id="KW-1185">Reference proteome</keyword>
<dbReference type="Proteomes" id="UP001239445">
    <property type="component" value="Unassembled WGS sequence"/>
</dbReference>
<evidence type="ECO:0000313" key="2">
    <source>
        <dbReference type="Proteomes" id="UP001239445"/>
    </source>
</evidence>
<gene>
    <name evidence="1" type="ORF">QBC47DRAFT_412390</name>
</gene>
<comment type="caution">
    <text evidence="1">The sequence shown here is derived from an EMBL/GenBank/DDBJ whole genome shotgun (WGS) entry which is preliminary data.</text>
</comment>
<protein>
    <submittedName>
        <fullName evidence="1">Uncharacterized protein</fullName>
    </submittedName>
</protein>
<organism evidence="1 2">
    <name type="scientific">Echria macrotheca</name>
    <dbReference type="NCBI Taxonomy" id="438768"/>
    <lineage>
        <taxon>Eukaryota</taxon>
        <taxon>Fungi</taxon>
        <taxon>Dikarya</taxon>
        <taxon>Ascomycota</taxon>
        <taxon>Pezizomycotina</taxon>
        <taxon>Sordariomycetes</taxon>
        <taxon>Sordariomycetidae</taxon>
        <taxon>Sordariales</taxon>
        <taxon>Schizotheciaceae</taxon>
        <taxon>Echria</taxon>
    </lineage>
</organism>
<sequence>MSGLYYVFVKYLPADKVQATNWGRLMLCFPSRYDADEFYRALQGIPQIVGLVRSSAQFWGHSSRGWDQIHLVQSLGLVEGFRNVISTVLLNDGLAGGRAFPLITNPVPSFYWFVHDDHIHTSEDRRTKFCVELAVPTSGAVQAMIRDDEVMVSVITETTTSAAVMKDGKKYLAVVEGRLLLSATRYLWTFRDLVCGRIGVRWEPDPMVVDSDDDSVDEEETPFHSRRAQTAPRPLLVYMAGTGGDEWELC</sequence>
<proteinExistence type="predicted"/>